<dbReference type="Proteomes" id="UP000483018">
    <property type="component" value="Unassembled WGS sequence"/>
</dbReference>
<gene>
    <name evidence="1" type="ORF">GND95_08730</name>
</gene>
<organism evidence="1 2">
    <name type="scientific">Defluviitalea raffinosedens</name>
    <dbReference type="NCBI Taxonomy" id="1450156"/>
    <lineage>
        <taxon>Bacteria</taxon>
        <taxon>Bacillati</taxon>
        <taxon>Bacillota</taxon>
        <taxon>Clostridia</taxon>
        <taxon>Lachnospirales</taxon>
        <taxon>Defluviitaleaceae</taxon>
        <taxon>Defluviitalea</taxon>
    </lineage>
</organism>
<evidence type="ECO:0000313" key="1">
    <source>
        <dbReference type="EMBL" id="KAE9633728.1"/>
    </source>
</evidence>
<dbReference type="EMBL" id="WSLF01000007">
    <property type="protein sequence ID" value="KAE9633728.1"/>
    <property type="molecule type" value="Genomic_DNA"/>
</dbReference>
<dbReference type="RefSeq" id="WP_158740502.1">
    <property type="nucleotide sequence ID" value="NZ_WSLF01000007.1"/>
</dbReference>
<name>A0A7C8LD20_9FIRM</name>
<evidence type="ECO:0000313" key="2">
    <source>
        <dbReference type="Proteomes" id="UP000483018"/>
    </source>
</evidence>
<accession>A0A7C8LD20</accession>
<keyword evidence="2" id="KW-1185">Reference proteome</keyword>
<protein>
    <submittedName>
        <fullName evidence="1">Uncharacterized protein</fullName>
    </submittedName>
</protein>
<reference evidence="1 2" key="1">
    <citation type="submission" date="2019-12" db="EMBL/GenBank/DDBJ databases">
        <title>Defluviitalea raffinosedens, isolated from a biogas fermenter, genome sequencing and characterization.</title>
        <authorList>
            <person name="Rettenmaier R."/>
            <person name="Schneider M."/>
            <person name="Neuhaus K."/>
            <person name="Liebl W."/>
            <person name="Zverlov V."/>
        </authorList>
    </citation>
    <scope>NUCLEOTIDE SEQUENCE [LARGE SCALE GENOMIC DNA]</scope>
    <source>
        <strain evidence="1 2">249c-K6</strain>
    </source>
</reference>
<dbReference type="AlphaFoldDB" id="A0A7C8LD20"/>
<proteinExistence type="predicted"/>
<comment type="caution">
    <text evidence="1">The sequence shown here is derived from an EMBL/GenBank/DDBJ whole genome shotgun (WGS) entry which is preliminary data.</text>
</comment>
<sequence>MNYIDELREQELEKERKIEEKKEAHKCTRCVWGRWDGNVHFCMLPRCIKNK</sequence>